<comment type="caution">
    <text evidence="7">The sequence shown here is derived from an EMBL/GenBank/DDBJ whole genome shotgun (WGS) entry which is preliminary data.</text>
</comment>
<evidence type="ECO:0000313" key="8">
    <source>
        <dbReference type="Proteomes" id="UP001171751"/>
    </source>
</evidence>
<dbReference type="InterPro" id="IPR003742">
    <property type="entry name" value="RlmH-like"/>
</dbReference>
<dbReference type="PANTHER" id="PTHR33603:SF1">
    <property type="entry name" value="RIBOSOMAL RNA LARGE SUBUNIT METHYLTRANSFERASE H"/>
    <property type="match status" value="1"/>
</dbReference>
<comment type="subunit">
    <text evidence="6">Homodimer.</text>
</comment>
<dbReference type="InterPro" id="IPR029028">
    <property type="entry name" value="Alpha/beta_knot_MTases"/>
</dbReference>
<dbReference type="PIRSF" id="PIRSF004505">
    <property type="entry name" value="MT_bac"/>
    <property type="match status" value="1"/>
</dbReference>
<comment type="catalytic activity">
    <reaction evidence="6">
        <text>pseudouridine(1915) in 23S rRNA + S-adenosyl-L-methionine = N(3)-methylpseudouridine(1915) in 23S rRNA + S-adenosyl-L-homocysteine + H(+)</text>
        <dbReference type="Rhea" id="RHEA:42752"/>
        <dbReference type="Rhea" id="RHEA-COMP:10221"/>
        <dbReference type="Rhea" id="RHEA-COMP:10222"/>
        <dbReference type="ChEBI" id="CHEBI:15378"/>
        <dbReference type="ChEBI" id="CHEBI:57856"/>
        <dbReference type="ChEBI" id="CHEBI:59789"/>
        <dbReference type="ChEBI" id="CHEBI:65314"/>
        <dbReference type="ChEBI" id="CHEBI:74486"/>
        <dbReference type="EC" id="2.1.1.177"/>
    </reaction>
</comment>
<dbReference type="GO" id="GO:0005737">
    <property type="term" value="C:cytoplasm"/>
    <property type="evidence" value="ECO:0007669"/>
    <property type="project" value="UniProtKB-SubCell"/>
</dbReference>
<dbReference type="HAMAP" id="MF_00658">
    <property type="entry name" value="23SrRNA_methyltr_H"/>
    <property type="match status" value="1"/>
</dbReference>
<evidence type="ECO:0000256" key="1">
    <source>
        <dbReference type="ARBA" id="ARBA00022552"/>
    </source>
</evidence>
<dbReference type="PANTHER" id="PTHR33603">
    <property type="entry name" value="METHYLTRANSFERASE"/>
    <property type="match status" value="1"/>
</dbReference>
<dbReference type="CDD" id="cd18081">
    <property type="entry name" value="RlmH-like"/>
    <property type="match status" value="1"/>
</dbReference>
<evidence type="ECO:0000256" key="3">
    <source>
        <dbReference type="ARBA" id="ARBA00022679"/>
    </source>
</evidence>
<dbReference type="NCBIfam" id="NF000985">
    <property type="entry name" value="PRK00103.1-3"/>
    <property type="match status" value="1"/>
</dbReference>
<keyword evidence="6" id="KW-0963">Cytoplasm</keyword>
<dbReference type="InterPro" id="IPR029026">
    <property type="entry name" value="tRNA_m1G_MTases_N"/>
</dbReference>
<keyword evidence="1 6" id="KW-0698">rRNA processing</keyword>
<dbReference type="GO" id="GO:0070038">
    <property type="term" value="F:rRNA (pseudouridine-N3-)-methyltransferase activity"/>
    <property type="evidence" value="ECO:0007669"/>
    <property type="project" value="UniProtKB-UniRule"/>
</dbReference>
<comment type="subcellular location">
    <subcellularLocation>
        <location evidence="6">Cytoplasm</location>
    </subcellularLocation>
</comment>
<comment type="caution">
    <text evidence="6">Lacks conserved residue(s) required for the propagation of feature annotation.</text>
</comment>
<reference evidence="7" key="1">
    <citation type="submission" date="2023-07" db="EMBL/GenBank/DDBJ databases">
        <title>Between Cages and Wild: Unraveling the Impact of Captivity on Animal Microbiomes and Antimicrobial Resistance.</title>
        <authorList>
            <person name="Schmartz G.P."/>
            <person name="Rehner J."/>
            <person name="Schuff M.J."/>
            <person name="Becker S.L."/>
            <person name="Kravczyk M."/>
            <person name="Gurevich A."/>
            <person name="Francke R."/>
            <person name="Mueller R."/>
            <person name="Keller V."/>
            <person name="Keller A."/>
        </authorList>
    </citation>
    <scope>NUCLEOTIDE SEQUENCE</scope>
    <source>
        <strain evidence="7">S39M_St_73</strain>
    </source>
</reference>
<comment type="similarity">
    <text evidence="5 6">Belongs to the RNA methyltransferase RlmH family.</text>
</comment>
<feature type="binding site" evidence="6">
    <location>
        <begin position="127"/>
        <end position="132"/>
    </location>
    <ligand>
        <name>S-adenosyl-L-methionine</name>
        <dbReference type="ChEBI" id="CHEBI:59789"/>
    </ligand>
</feature>
<sequence length="159" mass="18025">MNIEIVCVGKLKEKYLKQGIAEYQKRLDAYCKIKIIEVADEAAQENLSESEAQMVLEKEAGRILSKITPDRKVIVMAIEGNLVTSEQLAKKIDDYGTYGNSKLTFIIGGSLGLSDEIKKQADWSISFGRITLPHQLMRLILVEQIYRAFRINHGHAYHK</sequence>
<evidence type="ECO:0000256" key="6">
    <source>
        <dbReference type="HAMAP-Rule" id="MF_00658"/>
    </source>
</evidence>
<dbReference type="EMBL" id="JAUNQW010000031">
    <property type="protein sequence ID" value="MDO5457893.1"/>
    <property type="molecule type" value="Genomic_DNA"/>
</dbReference>
<dbReference type="EC" id="2.1.1.177" evidence="6"/>
<organism evidence="7 8">
    <name type="scientific">Atopococcus tabaci</name>
    <dbReference type="NCBI Taxonomy" id="269774"/>
    <lineage>
        <taxon>Bacteria</taxon>
        <taxon>Bacillati</taxon>
        <taxon>Bacillota</taxon>
        <taxon>Bacilli</taxon>
        <taxon>Lactobacillales</taxon>
        <taxon>Carnobacteriaceae</taxon>
        <taxon>Atopococcus</taxon>
    </lineage>
</organism>
<evidence type="ECO:0000256" key="2">
    <source>
        <dbReference type="ARBA" id="ARBA00022603"/>
    </source>
</evidence>
<dbReference type="Gene3D" id="3.40.1280.10">
    <property type="match status" value="1"/>
</dbReference>
<dbReference type="SUPFAM" id="SSF75217">
    <property type="entry name" value="alpha/beta knot"/>
    <property type="match status" value="1"/>
</dbReference>
<keyword evidence="4 6" id="KW-0949">S-adenosyl-L-methionine</keyword>
<keyword evidence="2 6" id="KW-0489">Methyltransferase</keyword>
<name>A0AA43ZTF2_9LACT</name>
<evidence type="ECO:0000256" key="5">
    <source>
        <dbReference type="ARBA" id="ARBA00038303"/>
    </source>
</evidence>
<protein>
    <recommendedName>
        <fullName evidence="6">Ribosomal RNA large subunit methyltransferase H</fullName>
        <ecNumber evidence="6">2.1.1.177</ecNumber>
    </recommendedName>
    <alternativeName>
        <fullName evidence="6">23S rRNA (pseudouridine1915-N3)-methyltransferase</fullName>
    </alternativeName>
    <alternativeName>
        <fullName evidence="6">23S rRNA m3Psi1915 methyltransferase</fullName>
    </alternativeName>
    <alternativeName>
        <fullName evidence="6">rRNA (pseudouridine-N3-)-methyltransferase RlmH</fullName>
    </alternativeName>
</protein>
<comment type="function">
    <text evidence="6">Specifically methylates the pseudouridine at position 1915 (m3Psi1915) in 23S rRNA.</text>
</comment>
<dbReference type="NCBIfam" id="TIGR00246">
    <property type="entry name" value="tRNA_RlmH_YbeA"/>
    <property type="match status" value="1"/>
</dbReference>
<dbReference type="Proteomes" id="UP001171751">
    <property type="component" value="Unassembled WGS sequence"/>
</dbReference>
<feature type="binding site" evidence="6">
    <location>
        <position position="108"/>
    </location>
    <ligand>
        <name>S-adenosyl-L-methionine</name>
        <dbReference type="ChEBI" id="CHEBI:59789"/>
    </ligand>
</feature>
<accession>A0AA43ZTF2</accession>
<evidence type="ECO:0000256" key="4">
    <source>
        <dbReference type="ARBA" id="ARBA00022691"/>
    </source>
</evidence>
<proteinExistence type="inferred from homology"/>
<keyword evidence="8" id="KW-1185">Reference proteome</keyword>
<dbReference type="AlphaFoldDB" id="A0AA43ZTF2"/>
<gene>
    <name evidence="6 7" type="primary">rlmH</name>
    <name evidence="7" type="ORF">Q4F26_06045</name>
</gene>
<dbReference type="Pfam" id="PF02590">
    <property type="entry name" value="SPOUT_MTase"/>
    <property type="match status" value="1"/>
</dbReference>
<evidence type="ECO:0000313" key="7">
    <source>
        <dbReference type="EMBL" id="MDO5457893.1"/>
    </source>
</evidence>
<keyword evidence="3 6" id="KW-0808">Transferase</keyword>